<dbReference type="AlphaFoldDB" id="A0A1H7X3M8"/>
<organism evidence="2 3">
    <name type="scientific">Chryseobacterium taichungense</name>
    <dbReference type="NCBI Taxonomy" id="295069"/>
    <lineage>
        <taxon>Bacteria</taxon>
        <taxon>Pseudomonadati</taxon>
        <taxon>Bacteroidota</taxon>
        <taxon>Flavobacteriia</taxon>
        <taxon>Flavobacteriales</taxon>
        <taxon>Weeksellaceae</taxon>
        <taxon>Chryseobacterium group</taxon>
        <taxon>Chryseobacterium</taxon>
    </lineage>
</organism>
<evidence type="ECO:0000256" key="1">
    <source>
        <dbReference type="SAM" id="Phobius"/>
    </source>
</evidence>
<keyword evidence="3" id="KW-1185">Reference proteome</keyword>
<sequence>MKLNQILKANAVAIAAVIFSGAVMSFKVMEKKSADKQYFYNSSDVSEGAFAEVANWQEGTSPSCITSGNRPCSMTVPEGSSLSDVIDGLTNAQVLAINPSERRP</sequence>
<dbReference type="EMBL" id="FOBV01000002">
    <property type="protein sequence ID" value="SEM27698.1"/>
    <property type="molecule type" value="Genomic_DNA"/>
</dbReference>
<evidence type="ECO:0000313" key="2">
    <source>
        <dbReference type="EMBL" id="SEM27698.1"/>
    </source>
</evidence>
<dbReference type="Proteomes" id="UP000199450">
    <property type="component" value="Unassembled WGS sequence"/>
</dbReference>
<gene>
    <name evidence="2" type="ORF">SAMN05421856_102153</name>
</gene>
<keyword evidence="1" id="KW-0472">Membrane</keyword>
<dbReference type="RefSeq" id="WP_143052641.1">
    <property type="nucleotide sequence ID" value="NZ_FOBV01000002.1"/>
</dbReference>
<accession>A0A1H7X3M8</accession>
<feature type="transmembrane region" description="Helical" evidence="1">
    <location>
        <begin position="6"/>
        <end position="26"/>
    </location>
</feature>
<proteinExistence type="predicted"/>
<name>A0A1H7X3M8_9FLAO</name>
<reference evidence="3" key="1">
    <citation type="submission" date="2016-10" db="EMBL/GenBank/DDBJ databases">
        <authorList>
            <person name="Varghese N."/>
            <person name="Submissions S."/>
        </authorList>
    </citation>
    <scope>NUCLEOTIDE SEQUENCE [LARGE SCALE GENOMIC DNA]</scope>
    <source>
        <strain evidence="3">DSM 17453</strain>
    </source>
</reference>
<evidence type="ECO:0000313" key="3">
    <source>
        <dbReference type="Proteomes" id="UP000199450"/>
    </source>
</evidence>
<keyword evidence="1" id="KW-0812">Transmembrane</keyword>
<dbReference type="OrthoDB" id="1259423at2"/>
<keyword evidence="1" id="KW-1133">Transmembrane helix</keyword>
<protein>
    <submittedName>
        <fullName evidence="2">Uncharacterized protein</fullName>
    </submittedName>
</protein>